<dbReference type="InterPro" id="IPR044855">
    <property type="entry name" value="CoA-Trfase_III_dom3_sf"/>
</dbReference>
<evidence type="ECO:0000256" key="2">
    <source>
        <dbReference type="SAM" id="MobiDB-lite"/>
    </source>
</evidence>
<name>A0A2A5WY16_9GAMM</name>
<dbReference type="SUPFAM" id="SSF89796">
    <property type="entry name" value="CoA-transferase family III (CaiB/BaiF)"/>
    <property type="match status" value="2"/>
</dbReference>
<protein>
    <recommendedName>
        <fullName evidence="5">CoA transferase</fullName>
    </recommendedName>
</protein>
<keyword evidence="1" id="KW-0808">Transferase</keyword>
<dbReference type="EMBL" id="NTKD01000007">
    <property type="protein sequence ID" value="PDH40956.1"/>
    <property type="molecule type" value="Genomic_DNA"/>
</dbReference>
<evidence type="ECO:0000313" key="4">
    <source>
        <dbReference type="Proteomes" id="UP000219327"/>
    </source>
</evidence>
<dbReference type="InterPro" id="IPR003673">
    <property type="entry name" value="CoA-Trfase_fam_III"/>
</dbReference>
<dbReference type="Pfam" id="PF02515">
    <property type="entry name" value="CoA_transf_3"/>
    <property type="match status" value="2"/>
</dbReference>
<dbReference type="InterPro" id="IPR023606">
    <property type="entry name" value="CoA-Trfase_III_dom_1_sf"/>
</dbReference>
<dbReference type="PANTHER" id="PTHR48207">
    <property type="entry name" value="SUCCINATE--HYDROXYMETHYLGLUTARATE COA-TRANSFERASE"/>
    <property type="match status" value="1"/>
</dbReference>
<feature type="compositionally biased region" description="Polar residues" evidence="2">
    <location>
        <begin position="372"/>
        <end position="384"/>
    </location>
</feature>
<dbReference type="InterPro" id="IPR050483">
    <property type="entry name" value="CoA-transferase_III_domain"/>
</dbReference>
<dbReference type="AlphaFoldDB" id="A0A2A5WY16"/>
<dbReference type="PANTHER" id="PTHR48207:SF3">
    <property type="entry name" value="SUCCINATE--HYDROXYMETHYLGLUTARATE COA-TRANSFERASE"/>
    <property type="match status" value="1"/>
</dbReference>
<reference evidence="3 4" key="1">
    <citation type="submission" date="2017-08" db="EMBL/GenBank/DDBJ databases">
        <title>Fine stratification of microbial communities through a metagenomic profile of the photic zone.</title>
        <authorList>
            <person name="Haro-Moreno J.M."/>
            <person name="Lopez-Perez M."/>
            <person name="De La Torre J."/>
            <person name="Picazo A."/>
            <person name="Camacho A."/>
            <person name="Rodriguez-Valera F."/>
        </authorList>
    </citation>
    <scope>NUCLEOTIDE SEQUENCE [LARGE SCALE GENOMIC DNA]</scope>
    <source>
        <strain evidence="3">MED-G24</strain>
    </source>
</reference>
<comment type="caution">
    <text evidence="3">The sequence shown here is derived from an EMBL/GenBank/DDBJ whole genome shotgun (WGS) entry which is preliminary data.</text>
</comment>
<gene>
    <name evidence="3" type="ORF">CNE99_02435</name>
</gene>
<evidence type="ECO:0000313" key="3">
    <source>
        <dbReference type="EMBL" id="PDH40956.1"/>
    </source>
</evidence>
<dbReference type="Gene3D" id="3.30.1540.10">
    <property type="entry name" value="formyl-coa transferase, domain 3"/>
    <property type="match status" value="2"/>
</dbReference>
<proteinExistence type="predicted"/>
<feature type="region of interest" description="Disordered" evidence="2">
    <location>
        <begin position="362"/>
        <end position="393"/>
    </location>
</feature>
<organism evidence="3 4">
    <name type="scientific">OM182 bacterium MED-G24</name>
    <dbReference type="NCBI Taxonomy" id="1986255"/>
    <lineage>
        <taxon>Bacteria</taxon>
        <taxon>Pseudomonadati</taxon>
        <taxon>Pseudomonadota</taxon>
        <taxon>Gammaproteobacteria</taxon>
        <taxon>OMG group</taxon>
        <taxon>OM182 clade</taxon>
    </lineage>
</organism>
<evidence type="ECO:0008006" key="5">
    <source>
        <dbReference type="Google" id="ProtNLM"/>
    </source>
</evidence>
<dbReference type="Gene3D" id="3.40.50.10540">
    <property type="entry name" value="Crotonobetainyl-coa:carnitine coa-transferase, domain 1"/>
    <property type="match status" value="2"/>
</dbReference>
<dbReference type="Proteomes" id="UP000219327">
    <property type="component" value="Unassembled WGS sequence"/>
</dbReference>
<dbReference type="GO" id="GO:0008410">
    <property type="term" value="F:CoA-transferase activity"/>
    <property type="evidence" value="ECO:0007669"/>
    <property type="project" value="TreeGrafter"/>
</dbReference>
<sequence>MNNGALDGLRILDLTDERAIYGAKLLADLGADVVRPEPPDGDPLRERGPHLGSSSLYHLFFASSRTFTTIDRDSPSDVAHLRELASAADILLTTPGSFGADLIDVNTDDTVIVDTTSFGNDGPWSDYLAPDLVAGALGGIAATTGDADTPPLKVFGELNFMTVGAYVAIAALSALYCSRTQGIAQRVDLSAHECIVSCLEHVLMHHWYAHTRPARPEKVLPRRGSLHWSNAYEIMAARGGSIMVTPTPNIQAHLDWLEEVGVISDLRDPKYREPENQHLFMPRLMAVTKAWVATQDVEALFLEAQERHMPFGWVLPIEKVADNPQLAARDWWIKYSIDDKQLQGPGAPYHFSDTPWRIKTSRRTEVPDIWDESTSPGGDSSQKPIPSPNSPRPLDGLRVLDFSHVLAGPFATRLMADMGADVVRVNSRTRATGANDPNSAYYVTFSRNKRSLALDMKREEARAIARQLADKADIVIDNFSPGVLDRWGLGFDAVRQTNPGAIYIEMSGMGDNGPWSRFVTFAPTIHALAGLSHLTSVPGREDIGIGVSYNDHQAGLHGAVAVLAALEHRNKTGRGQRIDVSQFELGVNFCGPSLLDWFANQNAARPTGNKLPYDDAAPHHCYRCLDDATDLVDERWIAIAVMTDTQWQSLKQVMGSPDWADTHELDTAEGRITQLETLDQHIGQWCRSLNAEDVMTRCQAAGVPAGIVQNAIDLIEADPQLAHNGFLSEMPDSHPALGALRYDRLALHFNETPCDHYQLPSLLGADNTSVLSEWLGMTEKEVSDSENQGHLS</sequence>
<evidence type="ECO:0000256" key="1">
    <source>
        <dbReference type="ARBA" id="ARBA00022679"/>
    </source>
</evidence>
<accession>A0A2A5WY16</accession>